<dbReference type="RefSeq" id="WP_231288581.1">
    <property type="nucleotide sequence ID" value="NZ_LAOC01000001.1"/>
</dbReference>
<reference evidence="1 2" key="1">
    <citation type="submission" date="2015-01" db="EMBL/GenBank/DDBJ databases">
        <title>Genome Sequencing of Rickettsiales.</title>
        <authorList>
            <person name="Daugherty S.C."/>
            <person name="Su Q."/>
            <person name="Abolude K."/>
            <person name="Beier-Sexton M."/>
            <person name="Carlyon J.A."/>
            <person name="Carter R."/>
            <person name="Day N.P."/>
            <person name="Dumler S.J."/>
            <person name="Dyachenko V."/>
            <person name="Godinez A."/>
            <person name="Kurtti T.J."/>
            <person name="Lichay M."/>
            <person name="Mullins K.E."/>
            <person name="Ott S."/>
            <person name="Pappas-Brown V."/>
            <person name="Paris D.H."/>
            <person name="Patel P."/>
            <person name="Richards A.L."/>
            <person name="Sadzewicz L."/>
            <person name="Sears K."/>
            <person name="Seidman D."/>
            <person name="Sengamalay N."/>
            <person name="Stenos J."/>
            <person name="Tallon L.J."/>
            <person name="Vincent G."/>
            <person name="Fraser C.M."/>
            <person name="Munderloh U."/>
            <person name="Dunning-Hotopp J.C."/>
        </authorList>
    </citation>
    <scope>NUCLEOTIDE SEQUENCE [LARGE SCALE GENOMIC DNA]</scope>
    <source>
        <strain evidence="1 2">Ect</strain>
    </source>
</reference>
<proteinExistence type="predicted"/>
<organism evidence="1 2">
    <name type="scientific">Rickettsia rhipicephali str. Ect</name>
    <dbReference type="NCBI Taxonomy" id="1359199"/>
    <lineage>
        <taxon>Bacteria</taxon>
        <taxon>Pseudomonadati</taxon>
        <taxon>Pseudomonadota</taxon>
        <taxon>Alphaproteobacteria</taxon>
        <taxon>Rickettsiales</taxon>
        <taxon>Rickettsiaceae</taxon>
        <taxon>Rickettsieae</taxon>
        <taxon>Rickettsia</taxon>
        <taxon>spotted fever group</taxon>
    </lineage>
</organism>
<dbReference type="Proteomes" id="UP000033591">
    <property type="component" value="Unassembled WGS sequence"/>
</dbReference>
<name>A0A0F3PF02_RICRH</name>
<dbReference type="EMBL" id="LAOC01000001">
    <property type="protein sequence ID" value="KJV78517.1"/>
    <property type="molecule type" value="Genomic_DNA"/>
</dbReference>
<gene>
    <name evidence="1" type="ORF">RMAECT_0145</name>
</gene>
<comment type="caution">
    <text evidence="1">The sequence shown here is derived from an EMBL/GenBank/DDBJ whole genome shotgun (WGS) entry which is preliminary data.</text>
</comment>
<accession>A0A0F3PF02</accession>
<dbReference type="PATRIC" id="fig|1359199.3.peg.136"/>
<evidence type="ECO:0000313" key="1">
    <source>
        <dbReference type="EMBL" id="KJV78517.1"/>
    </source>
</evidence>
<evidence type="ECO:0000313" key="2">
    <source>
        <dbReference type="Proteomes" id="UP000033591"/>
    </source>
</evidence>
<sequence length="50" mass="5735">MSKSQEQEQESIDNIGQQLDEEYKNLSWVQVGYLALGAETGNKKYDELNI</sequence>
<protein>
    <submittedName>
        <fullName evidence="1">Uncharacterized protein</fullName>
    </submittedName>
</protein>
<dbReference type="AlphaFoldDB" id="A0A0F3PF02"/>